<feature type="chain" id="PRO_5024280704" evidence="9">
    <location>
        <begin position="23"/>
        <end position="1009"/>
    </location>
</feature>
<comment type="caution">
    <text evidence="11">The sequence shown here is derived from an EMBL/GenBank/DDBJ whole genome shotgun (WGS) entry which is preliminary data.</text>
</comment>
<feature type="compositionally biased region" description="Gly residues" evidence="8">
    <location>
        <begin position="845"/>
        <end position="859"/>
    </location>
</feature>
<dbReference type="InterPro" id="IPR036942">
    <property type="entry name" value="Beta-barrel_TonB_sf"/>
</dbReference>
<dbReference type="SUPFAM" id="SSF56935">
    <property type="entry name" value="Porins"/>
    <property type="match status" value="1"/>
</dbReference>
<accession>A0A5R9KQ95</accession>
<evidence type="ECO:0000256" key="5">
    <source>
        <dbReference type="ARBA" id="ARBA00022729"/>
    </source>
</evidence>
<feature type="region of interest" description="Disordered" evidence="8">
    <location>
        <begin position="830"/>
        <end position="1009"/>
    </location>
</feature>
<evidence type="ECO:0000313" key="12">
    <source>
        <dbReference type="Proteomes" id="UP000306402"/>
    </source>
</evidence>
<dbReference type="OrthoDB" id="905812at2"/>
<keyword evidence="7" id="KW-0998">Cell outer membrane</keyword>
<dbReference type="Gene3D" id="2.170.130.10">
    <property type="entry name" value="TonB-dependent receptor, plug domain"/>
    <property type="match status" value="1"/>
</dbReference>
<protein>
    <submittedName>
        <fullName evidence="11">TonB-dependent receptor</fullName>
    </submittedName>
</protein>
<keyword evidence="6" id="KW-0472">Membrane</keyword>
<feature type="compositionally biased region" description="Gly residues" evidence="8">
    <location>
        <begin position="872"/>
        <end position="889"/>
    </location>
</feature>
<dbReference type="SUPFAM" id="SSF49464">
    <property type="entry name" value="Carboxypeptidase regulatory domain-like"/>
    <property type="match status" value="1"/>
</dbReference>
<dbReference type="InterPro" id="IPR008969">
    <property type="entry name" value="CarboxyPept-like_regulatory"/>
</dbReference>
<keyword evidence="4" id="KW-0812">Transmembrane</keyword>
<organism evidence="11 12">
    <name type="scientific">Dyadobacter luticola</name>
    <dbReference type="NCBI Taxonomy" id="1979387"/>
    <lineage>
        <taxon>Bacteria</taxon>
        <taxon>Pseudomonadati</taxon>
        <taxon>Bacteroidota</taxon>
        <taxon>Cytophagia</taxon>
        <taxon>Cytophagales</taxon>
        <taxon>Spirosomataceae</taxon>
        <taxon>Dyadobacter</taxon>
    </lineage>
</organism>
<dbReference type="PANTHER" id="PTHR30069">
    <property type="entry name" value="TONB-DEPENDENT OUTER MEMBRANE RECEPTOR"/>
    <property type="match status" value="1"/>
</dbReference>
<keyword evidence="3" id="KW-1134">Transmembrane beta strand</keyword>
<comment type="subcellular location">
    <subcellularLocation>
        <location evidence="1">Cell outer membrane</location>
        <topology evidence="1">Multi-pass membrane protein</topology>
    </subcellularLocation>
</comment>
<dbReference type="EMBL" id="VCEJ01000008">
    <property type="protein sequence ID" value="TLU98288.1"/>
    <property type="molecule type" value="Genomic_DNA"/>
</dbReference>
<feature type="compositionally biased region" description="Polar residues" evidence="8">
    <location>
        <begin position="939"/>
        <end position="954"/>
    </location>
</feature>
<evidence type="ECO:0000256" key="1">
    <source>
        <dbReference type="ARBA" id="ARBA00004571"/>
    </source>
</evidence>
<keyword evidence="11" id="KW-0675">Receptor</keyword>
<evidence type="ECO:0000256" key="2">
    <source>
        <dbReference type="ARBA" id="ARBA00022448"/>
    </source>
</evidence>
<evidence type="ECO:0000256" key="8">
    <source>
        <dbReference type="SAM" id="MobiDB-lite"/>
    </source>
</evidence>
<dbReference type="GO" id="GO:0009279">
    <property type="term" value="C:cell outer membrane"/>
    <property type="evidence" value="ECO:0007669"/>
    <property type="project" value="UniProtKB-SubCell"/>
</dbReference>
<dbReference type="GO" id="GO:0015344">
    <property type="term" value="F:siderophore uptake transmembrane transporter activity"/>
    <property type="evidence" value="ECO:0007669"/>
    <property type="project" value="TreeGrafter"/>
</dbReference>
<dbReference type="AlphaFoldDB" id="A0A5R9KQ95"/>
<name>A0A5R9KQ95_9BACT</name>
<dbReference type="Proteomes" id="UP000306402">
    <property type="component" value="Unassembled WGS sequence"/>
</dbReference>
<dbReference type="InterPro" id="IPR037066">
    <property type="entry name" value="Plug_dom_sf"/>
</dbReference>
<evidence type="ECO:0000256" key="9">
    <source>
        <dbReference type="SAM" id="SignalP"/>
    </source>
</evidence>
<evidence type="ECO:0000256" key="6">
    <source>
        <dbReference type="ARBA" id="ARBA00023136"/>
    </source>
</evidence>
<dbReference type="GO" id="GO:0044718">
    <property type="term" value="P:siderophore transmembrane transport"/>
    <property type="evidence" value="ECO:0007669"/>
    <property type="project" value="TreeGrafter"/>
</dbReference>
<feature type="signal peptide" evidence="9">
    <location>
        <begin position="1"/>
        <end position="22"/>
    </location>
</feature>
<evidence type="ECO:0000256" key="4">
    <source>
        <dbReference type="ARBA" id="ARBA00022692"/>
    </source>
</evidence>
<keyword evidence="5 9" id="KW-0732">Signal</keyword>
<feature type="compositionally biased region" description="Gly residues" evidence="8">
    <location>
        <begin position="29"/>
        <end position="40"/>
    </location>
</feature>
<dbReference type="Pfam" id="PF14905">
    <property type="entry name" value="OMP_b-brl_3"/>
    <property type="match status" value="1"/>
</dbReference>
<dbReference type="Pfam" id="PF13715">
    <property type="entry name" value="CarbopepD_reg_2"/>
    <property type="match status" value="1"/>
</dbReference>
<sequence>MKLSLHLTILAFLSVSTITAFAQFPGGGGGGGRGGFGGGDRGGDRQRPTVIPGTAEDTPKGNGKIKGILIDSVSKKPVEFAALALVDIKTNNPIDGTTTDEKGEFTMTKVASGSFKILISFIGYKTKTINDIKIDRKTELDLGSVALAPDVVQLKEVEVVGMAQLVEEKVDRLVYNAEKDITSKGGDASDVMKKVPMLTVDLDGNVSLRGSSNVRVLINNKPSTIIATSVADALRQIPADMIKSVEVITSPSAKYDAEGSAGIINIVTKKSTIQGGTLNIDSGIGNRGSNLGLRGNYRVGKMGFSLGGFGRFGYNMPGKSENAQIGKTEDFSVRQSSDSHNKNAFGSYNLGWDYEIDSKSSLSANVRYGLRNQLTSQGLTTINSRAGSTLSTFRDVDTKDLSGTWDVNVDYLKTMSKPQQELSISTQFSRNNRTNNYVADNFSMSSMDVREFLNNQSNDNKSHNQESTIQLDYQTPIKDNQLLEMGGKAIMRQVVSDYFYYKASALDSTNNLNYDQNVAAGYLSYTYSTKSKFTIKVGSRYEYTTINANQGSREGNKVDLAIPSYGNLVPSINISQTFGKGQTIKLGYNRRLQRPGIQYLNPNVNASNPQNISFGNPNLKPELTDQIELGTSFFKGTVYINVSTFARFTNGSIESIRTVNSNGVISTTFGNIGQKNNYGANLFGNITLFKRWQLGGGLDAYYVSLSNNNADPTLHYSNSGVVVSGRIRTGLTIKNGWGFQGGGFLRGRDVQLQGYQTGFRMYDFGVKKDFKNKRGSIGLGMENFFAPAFKQKTVLESYTFTQNNTNHLYNRGFRVNFSYRLGKMTFVEQKTRRKKSVNNDDQKGDSGGGMDAGGGGGGAATPAVTVPTIRQQGGGGGTNGGGANGGGRPQGMRPVGADSTARPAGQGGMPMRNGMRGDSTMRNPNMRRDSTMRPGNMTRPDSTMRPASTMTPDSTMKRDSTLVKPLVMPADSTKPDSTARPTLPTLPVKQDSTGLPAKPATPADSLPKK</sequence>
<keyword evidence="12" id="KW-1185">Reference proteome</keyword>
<evidence type="ECO:0000256" key="3">
    <source>
        <dbReference type="ARBA" id="ARBA00022452"/>
    </source>
</evidence>
<evidence type="ECO:0000259" key="10">
    <source>
        <dbReference type="Pfam" id="PF14905"/>
    </source>
</evidence>
<reference evidence="11 12" key="1">
    <citation type="submission" date="2019-05" db="EMBL/GenBank/DDBJ databases">
        <authorList>
            <person name="Qu J.-H."/>
        </authorList>
    </citation>
    <scope>NUCLEOTIDE SEQUENCE [LARGE SCALE GENOMIC DNA]</scope>
    <source>
        <strain evidence="11 12">T17</strain>
    </source>
</reference>
<feature type="region of interest" description="Disordered" evidence="8">
    <location>
        <begin position="29"/>
        <end position="57"/>
    </location>
</feature>
<evidence type="ECO:0000256" key="7">
    <source>
        <dbReference type="ARBA" id="ARBA00023237"/>
    </source>
</evidence>
<dbReference type="InterPro" id="IPR039426">
    <property type="entry name" value="TonB-dep_rcpt-like"/>
</dbReference>
<gene>
    <name evidence="11" type="ORF">FEN17_26310</name>
</gene>
<dbReference type="Gene3D" id="2.40.170.20">
    <property type="entry name" value="TonB-dependent receptor, beta-barrel domain"/>
    <property type="match status" value="1"/>
</dbReference>
<proteinExistence type="predicted"/>
<dbReference type="RefSeq" id="WP_138368386.1">
    <property type="nucleotide sequence ID" value="NZ_VCEJ01000008.1"/>
</dbReference>
<dbReference type="Gene3D" id="2.60.40.1120">
    <property type="entry name" value="Carboxypeptidase-like, regulatory domain"/>
    <property type="match status" value="1"/>
</dbReference>
<evidence type="ECO:0000313" key="11">
    <source>
        <dbReference type="EMBL" id="TLU98288.1"/>
    </source>
</evidence>
<feature type="domain" description="Outer membrane protein beta-barrel" evidence="10">
    <location>
        <begin position="414"/>
        <end position="819"/>
    </location>
</feature>
<keyword evidence="2" id="KW-0813">Transport</keyword>
<dbReference type="InterPro" id="IPR041700">
    <property type="entry name" value="OMP_b-brl_3"/>
</dbReference>
<dbReference type="PANTHER" id="PTHR30069:SF29">
    <property type="entry name" value="HEMOGLOBIN AND HEMOGLOBIN-HAPTOGLOBIN-BINDING PROTEIN 1-RELATED"/>
    <property type="match status" value="1"/>
</dbReference>